<keyword evidence="2" id="KW-1185">Reference proteome</keyword>
<dbReference type="Proteomes" id="UP001164250">
    <property type="component" value="Chromosome 13"/>
</dbReference>
<accession>A0ACC0ZXV5</accession>
<protein>
    <submittedName>
        <fullName evidence="1">Uncharacterized protein</fullName>
    </submittedName>
</protein>
<proteinExistence type="predicted"/>
<evidence type="ECO:0000313" key="2">
    <source>
        <dbReference type="Proteomes" id="UP001164250"/>
    </source>
</evidence>
<organism evidence="1 2">
    <name type="scientific">Pistacia atlantica</name>
    <dbReference type="NCBI Taxonomy" id="434234"/>
    <lineage>
        <taxon>Eukaryota</taxon>
        <taxon>Viridiplantae</taxon>
        <taxon>Streptophyta</taxon>
        <taxon>Embryophyta</taxon>
        <taxon>Tracheophyta</taxon>
        <taxon>Spermatophyta</taxon>
        <taxon>Magnoliopsida</taxon>
        <taxon>eudicotyledons</taxon>
        <taxon>Gunneridae</taxon>
        <taxon>Pentapetalae</taxon>
        <taxon>rosids</taxon>
        <taxon>malvids</taxon>
        <taxon>Sapindales</taxon>
        <taxon>Anacardiaceae</taxon>
        <taxon>Pistacia</taxon>
    </lineage>
</organism>
<reference evidence="2" key="1">
    <citation type="journal article" date="2023" name="G3 (Bethesda)">
        <title>Genome assembly and association tests identify interacting loci associated with vigor, precocity, and sex in interspecific pistachio rootstocks.</title>
        <authorList>
            <person name="Palmer W."/>
            <person name="Jacygrad E."/>
            <person name="Sagayaradj S."/>
            <person name="Cavanaugh K."/>
            <person name="Han R."/>
            <person name="Bertier L."/>
            <person name="Beede B."/>
            <person name="Kafkas S."/>
            <person name="Golino D."/>
            <person name="Preece J."/>
            <person name="Michelmore R."/>
        </authorList>
    </citation>
    <scope>NUCLEOTIDE SEQUENCE [LARGE SCALE GENOMIC DNA]</scope>
</reference>
<dbReference type="EMBL" id="CM047909">
    <property type="protein sequence ID" value="KAJ0079510.1"/>
    <property type="molecule type" value="Genomic_DNA"/>
</dbReference>
<evidence type="ECO:0000313" key="1">
    <source>
        <dbReference type="EMBL" id="KAJ0079510.1"/>
    </source>
</evidence>
<sequence>MRHKNSFQHNKTRTSVILKYYFKFKDNYNHKDNFFL</sequence>
<comment type="caution">
    <text evidence="1">The sequence shown here is derived from an EMBL/GenBank/DDBJ whole genome shotgun (WGS) entry which is preliminary data.</text>
</comment>
<name>A0ACC0ZXV5_9ROSI</name>
<gene>
    <name evidence="1" type="ORF">Patl1_22666</name>
</gene>